<keyword evidence="1" id="KW-0548">Nucleotidyltransferase</keyword>
<name>A0A559IUI6_9BACL</name>
<evidence type="ECO:0000313" key="2">
    <source>
        <dbReference type="Proteomes" id="UP000316330"/>
    </source>
</evidence>
<proteinExistence type="predicted"/>
<sequence length="30" mass="3516">WSCQKKCSLKTPSYRNPVAKLLVTAFFRDK</sequence>
<protein>
    <submittedName>
        <fullName evidence="1">Group II intron reverse transcriptase/maturase</fullName>
    </submittedName>
</protein>
<gene>
    <name evidence="1" type="ORF">FPZ45_25140</name>
</gene>
<keyword evidence="1" id="KW-0695">RNA-directed DNA polymerase</keyword>
<accession>A0A559IUI6</accession>
<dbReference type="GO" id="GO:0003964">
    <property type="term" value="F:RNA-directed DNA polymerase activity"/>
    <property type="evidence" value="ECO:0007669"/>
    <property type="project" value="UniProtKB-KW"/>
</dbReference>
<reference evidence="1 2" key="1">
    <citation type="submission" date="2019-07" db="EMBL/GenBank/DDBJ databases">
        <authorList>
            <person name="Kim J."/>
        </authorList>
    </citation>
    <scope>NUCLEOTIDE SEQUENCE [LARGE SCALE GENOMIC DNA]</scope>
    <source>
        <strain evidence="1 2">G13</strain>
    </source>
</reference>
<dbReference type="EMBL" id="VNJJ01000039">
    <property type="protein sequence ID" value="TVX91278.1"/>
    <property type="molecule type" value="Genomic_DNA"/>
</dbReference>
<evidence type="ECO:0000313" key="1">
    <source>
        <dbReference type="EMBL" id="TVX91278.1"/>
    </source>
</evidence>
<dbReference type="Proteomes" id="UP000316330">
    <property type="component" value="Unassembled WGS sequence"/>
</dbReference>
<comment type="caution">
    <text evidence="1">The sequence shown here is derived from an EMBL/GenBank/DDBJ whole genome shotgun (WGS) entry which is preliminary data.</text>
</comment>
<organism evidence="1 2">
    <name type="scientific">Cohnella terricola</name>
    <dbReference type="NCBI Taxonomy" id="1289167"/>
    <lineage>
        <taxon>Bacteria</taxon>
        <taxon>Bacillati</taxon>
        <taxon>Bacillota</taxon>
        <taxon>Bacilli</taxon>
        <taxon>Bacillales</taxon>
        <taxon>Paenibacillaceae</taxon>
        <taxon>Cohnella</taxon>
    </lineage>
</organism>
<dbReference type="AlphaFoldDB" id="A0A559IUI6"/>
<feature type="non-terminal residue" evidence="1">
    <location>
        <position position="1"/>
    </location>
</feature>
<keyword evidence="1" id="KW-0808">Transferase</keyword>
<keyword evidence="2" id="KW-1185">Reference proteome</keyword>